<name>A0ACB7VDN6_DIOAL</name>
<organism evidence="1 2">
    <name type="scientific">Dioscorea alata</name>
    <name type="common">Purple yam</name>
    <dbReference type="NCBI Taxonomy" id="55571"/>
    <lineage>
        <taxon>Eukaryota</taxon>
        <taxon>Viridiplantae</taxon>
        <taxon>Streptophyta</taxon>
        <taxon>Embryophyta</taxon>
        <taxon>Tracheophyta</taxon>
        <taxon>Spermatophyta</taxon>
        <taxon>Magnoliopsida</taxon>
        <taxon>Liliopsida</taxon>
        <taxon>Dioscoreales</taxon>
        <taxon>Dioscoreaceae</taxon>
        <taxon>Dioscorea</taxon>
    </lineage>
</organism>
<comment type="caution">
    <text evidence="1">The sequence shown here is derived from an EMBL/GenBank/DDBJ whole genome shotgun (WGS) entry which is preliminary data.</text>
</comment>
<keyword evidence="2" id="KW-1185">Reference proteome</keyword>
<dbReference type="Proteomes" id="UP000827976">
    <property type="component" value="Chromosome 9"/>
</dbReference>
<evidence type="ECO:0000313" key="1">
    <source>
        <dbReference type="EMBL" id="KAH7671809.1"/>
    </source>
</evidence>
<evidence type="ECO:0000313" key="2">
    <source>
        <dbReference type="Proteomes" id="UP000827976"/>
    </source>
</evidence>
<protein>
    <submittedName>
        <fullName evidence="1">Cytochrome P450 protein</fullName>
    </submittedName>
</protein>
<dbReference type="EMBL" id="CM037019">
    <property type="protein sequence ID" value="KAH7671809.1"/>
    <property type="molecule type" value="Genomic_DNA"/>
</dbReference>
<proteinExistence type="predicted"/>
<accession>A0ACB7VDN6</accession>
<gene>
    <name evidence="1" type="ORF">IHE45_09G012400</name>
</gene>
<reference evidence="2" key="1">
    <citation type="journal article" date="2022" name="Nat. Commun.">
        <title>Chromosome evolution and the genetic basis of agronomically important traits in greater yam.</title>
        <authorList>
            <person name="Bredeson J.V."/>
            <person name="Lyons J.B."/>
            <person name="Oniyinde I.O."/>
            <person name="Okereke N.R."/>
            <person name="Kolade O."/>
            <person name="Nnabue I."/>
            <person name="Nwadili C.O."/>
            <person name="Hribova E."/>
            <person name="Parker M."/>
            <person name="Nwogha J."/>
            <person name="Shu S."/>
            <person name="Carlson J."/>
            <person name="Kariba R."/>
            <person name="Muthemba S."/>
            <person name="Knop K."/>
            <person name="Barton G.J."/>
            <person name="Sherwood A.V."/>
            <person name="Lopez-Montes A."/>
            <person name="Asiedu R."/>
            <person name="Jamnadass R."/>
            <person name="Muchugi A."/>
            <person name="Goodstein D."/>
            <person name="Egesi C.N."/>
            <person name="Featherston J."/>
            <person name="Asfaw A."/>
            <person name="Simpson G.G."/>
            <person name="Dolezel J."/>
            <person name="Hendre P.S."/>
            <person name="Van Deynze A."/>
            <person name="Kumar P.L."/>
            <person name="Obidiegwu J.E."/>
            <person name="Bhattacharjee R."/>
            <person name="Rokhsar D.S."/>
        </authorList>
    </citation>
    <scope>NUCLEOTIDE SEQUENCE [LARGE SCALE GENOMIC DNA]</scope>
    <source>
        <strain evidence="2">cv. TDa95/00328</strain>
    </source>
</reference>
<sequence>MAVTYYLATALAILAGVLPVVILFLVIAIFFFLRYKSQNLNEHEQDGAGGRNLPPGPLALPIVGSLPMMLWREPRFRWVLQKAEGKDITCIRLGNVHVVVVNLLEIAREFLKKNDAIFASRPITMATEYSGRGFLSAVIAPWGDQWKKMRRVIASEVINHKRLQSMAKLRVEEADNLVRYIQYQSKASEVIDVRKALRYY</sequence>